<protein>
    <recommendedName>
        <fullName evidence="1">Glycosyl transferase family 25 domain-containing protein</fullName>
    </recommendedName>
</protein>
<name>A0A6C0E218_9ZZZZ</name>
<evidence type="ECO:0000313" key="2">
    <source>
        <dbReference type="EMBL" id="QHT22772.1"/>
    </source>
</evidence>
<sequence length="234" mass="26866">MEKDKIIHFFILNMAKNTDRYHHIEQMMKSIGCSYSRIEAIDGTKMKDSMECKKILKIRPNLLNSTLTSLGFKQEWKYDGSILNSFPGLNLLGHEGAKGLILSNMKAFEEALMLDYEWYCILEDDAVIDLSIYHQLCEIVNKDANKNVDVLLLDDRSDGFGGTAGMMYRINIIGRLLEDLHPLSEFSINMESNHGLATLWDWKLWKYIQTAENPIINYLQVPCIKSGNFDSTIN</sequence>
<organism evidence="2">
    <name type="scientific">viral metagenome</name>
    <dbReference type="NCBI Taxonomy" id="1070528"/>
    <lineage>
        <taxon>unclassified sequences</taxon>
        <taxon>metagenomes</taxon>
        <taxon>organismal metagenomes</taxon>
    </lineage>
</organism>
<proteinExistence type="predicted"/>
<dbReference type="InterPro" id="IPR002654">
    <property type="entry name" value="Glyco_trans_25"/>
</dbReference>
<evidence type="ECO:0000259" key="1">
    <source>
        <dbReference type="Pfam" id="PF01755"/>
    </source>
</evidence>
<accession>A0A6C0E218</accession>
<dbReference type="AlphaFoldDB" id="A0A6C0E218"/>
<reference evidence="2" key="1">
    <citation type="journal article" date="2020" name="Nature">
        <title>Giant virus diversity and host interactions through global metagenomics.</title>
        <authorList>
            <person name="Schulz F."/>
            <person name="Roux S."/>
            <person name="Paez-Espino D."/>
            <person name="Jungbluth S."/>
            <person name="Walsh D.A."/>
            <person name="Denef V.J."/>
            <person name="McMahon K.D."/>
            <person name="Konstantinidis K.T."/>
            <person name="Eloe-Fadrosh E.A."/>
            <person name="Kyrpides N.C."/>
            <person name="Woyke T."/>
        </authorList>
    </citation>
    <scope>NUCLEOTIDE SEQUENCE</scope>
    <source>
        <strain evidence="2">GVMAG-M-3300023179-114</strain>
    </source>
</reference>
<dbReference type="Pfam" id="PF01755">
    <property type="entry name" value="Glyco_transf_25"/>
    <property type="match status" value="1"/>
</dbReference>
<dbReference type="EMBL" id="MN739720">
    <property type="protein sequence ID" value="QHT22772.1"/>
    <property type="molecule type" value="Genomic_DNA"/>
</dbReference>
<feature type="domain" description="Glycosyl transferase family 25" evidence="1">
    <location>
        <begin position="8"/>
        <end position="144"/>
    </location>
</feature>